<feature type="transmembrane region" description="Helical" evidence="16">
    <location>
        <begin position="82"/>
        <end position="100"/>
    </location>
</feature>
<feature type="transmembrane region" description="Helical" evidence="16">
    <location>
        <begin position="21"/>
        <end position="41"/>
    </location>
</feature>
<keyword evidence="7 16" id="KW-0812">Transmembrane</keyword>
<evidence type="ECO:0000256" key="13">
    <source>
        <dbReference type="ARBA" id="ARBA00023136"/>
    </source>
</evidence>
<evidence type="ECO:0000256" key="10">
    <source>
        <dbReference type="ARBA" id="ARBA00022989"/>
    </source>
</evidence>
<protein>
    <recommendedName>
        <fullName evidence="4">NADH-ubiquinone oxidoreductase chain 6</fullName>
        <ecNumber evidence="3">7.1.1.2</ecNumber>
    </recommendedName>
    <alternativeName>
        <fullName evidence="14">NADH dehydrogenase subunit 6</fullName>
    </alternativeName>
</protein>
<organism evidence="17">
    <name type="scientific">Sphedanolestes impressicollis</name>
    <dbReference type="NCBI Taxonomy" id="488298"/>
    <lineage>
        <taxon>Eukaryota</taxon>
        <taxon>Metazoa</taxon>
        <taxon>Ecdysozoa</taxon>
        <taxon>Arthropoda</taxon>
        <taxon>Hexapoda</taxon>
        <taxon>Insecta</taxon>
        <taxon>Pterygota</taxon>
        <taxon>Neoptera</taxon>
        <taxon>Paraneoptera</taxon>
        <taxon>Hemiptera</taxon>
        <taxon>Heteroptera</taxon>
        <taxon>Panheteroptera</taxon>
        <taxon>Cimicomorpha</taxon>
        <taxon>Reduviidae</taxon>
        <taxon>Harpactorinae</taxon>
        <taxon>Harpactorini</taxon>
        <taxon>Sphedanolestes</taxon>
    </lineage>
</organism>
<name>A0A342CFC2_9HEMI</name>
<evidence type="ECO:0000256" key="7">
    <source>
        <dbReference type="ARBA" id="ARBA00022692"/>
    </source>
</evidence>
<feature type="transmembrane region" description="Helical" evidence="16">
    <location>
        <begin position="133"/>
        <end position="154"/>
    </location>
</feature>
<evidence type="ECO:0000256" key="16">
    <source>
        <dbReference type="SAM" id="Phobius"/>
    </source>
</evidence>
<dbReference type="GO" id="GO:0031966">
    <property type="term" value="C:mitochondrial membrane"/>
    <property type="evidence" value="ECO:0007669"/>
    <property type="project" value="UniProtKB-SubCell"/>
</dbReference>
<evidence type="ECO:0000256" key="9">
    <source>
        <dbReference type="ARBA" id="ARBA00022982"/>
    </source>
</evidence>
<keyword evidence="6" id="KW-0679">Respiratory chain</keyword>
<dbReference type="EC" id="7.1.1.2" evidence="3"/>
<evidence type="ECO:0000313" key="17">
    <source>
        <dbReference type="EMBL" id="AGO28140.1"/>
    </source>
</evidence>
<evidence type="ECO:0000256" key="11">
    <source>
        <dbReference type="ARBA" id="ARBA00023027"/>
    </source>
</evidence>
<keyword evidence="11" id="KW-0520">NAD</keyword>
<evidence type="ECO:0000256" key="1">
    <source>
        <dbReference type="ARBA" id="ARBA00004225"/>
    </source>
</evidence>
<reference evidence="17" key="1">
    <citation type="submission" date="2013-04" db="EMBL/GenBank/DDBJ databases">
        <authorList>
            <person name="Siti Noraziah A.Z."/>
            <person name="Nazlina I."/>
        </authorList>
    </citation>
    <scope>NUCLEOTIDE SEQUENCE</scope>
</reference>
<evidence type="ECO:0000256" key="6">
    <source>
        <dbReference type="ARBA" id="ARBA00022660"/>
    </source>
</evidence>
<keyword evidence="12 17" id="KW-0496">Mitochondrion</keyword>
<evidence type="ECO:0000256" key="4">
    <source>
        <dbReference type="ARBA" id="ARBA00021095"/>
    </source>
</evidence>
<comment type="subcellular location">
    <subcellularLocation>
        <location evidence="1">Mitochondrion membrane</location>
        <topology evidence="1">Multi-pass membrane protein</topology>
    </subcellularLocation>
</comment>
<keyword evidence="5" id="KW-0813">Transport</keyword>
<dbReference type="GO" id="GO:0008137">
    <property type="term" value="F:NADH dehydrogenase (ubiquinone) activity"/>
    <property type="evidence" value="ECO:0007669"/>
    <property type="project" value="UniProtKB-EC"/>
</dbReference>
<keyword evidence="8" id="KW-1278">Translocase</keyword>
<keyword evidence="13 16" id="KW-0472">Membrane</keyword>
<evidence type="ECO:0000256" key="2">
    <source>
        <dbReference type="ARBA" id="ARBA00005698"/>
    </source>
</evidence>
<sequence>MLFLIMMSITISISFILTKHPLSMGLSLILQTITISIITGLMINNFWFSYILLITMLSGALVLFIYMASVASNEKFKSSIKMMQFMIIMVSSSMMSSYLVEKMILDKQYSMIKISIKNEQMLSLIKMFNLHNMTITIMTVSYLFMTMIVISYIVDVFEGPLRTKN</sequence>
<keyword evidence="10 16" id="KW-1133">Transmembrane helix</keyword>
<dbReference type="AlphaFoldDB" id="A0A342CFC2"/>
<dbReference type="PANTHER" id="PTHR11435">
    <property type="entry name" value="NADH UBIQUINONE OXIDOREDUCTASE SUBUNIT ND6"/>
    <property type="match status" value="1"/>
</dbReference>
<evidence type="ECO:0000256" key="3">
    <source>
        <dbReference type="ARBA" id="ARBA00012944"/>
    </source>
</evidence>
<evidence type="ECO:0000256" key="15">
    <source>
        <dbReference type="ARBA" id="ARBA00049551"/>
    </source>
</evidence>
<evidence type="ECO:0000256" key="8">
    <source>
        <dbReference type="ARBA" id="ARBA00022967"/>
    </source>
</evidence>
<geneLocation type="mitochondrion" evidence="17"/>
<reference evidence="17" key="2">
    <citation type="journal article" date="2017" name="Proc. R. Soc. B">
        <title>Mitochondrial phylogenomics of Hemiptera reveals adaptive innovations driving the diversification of true bugs.</title>
        <authorList>
            <person name="Li H."/>
            <person name="Leavengood J.M.Jr."/>
            <person name="Chapman E.G."/>
            <person name="Burkhardt D."/>
            <person name="Song F."/>
            <person name="Jiang P."/>
            <person name="Liu J."/>
            <person name="Zhou X."/>
            <person name="Cai W."/>
        </authorList>
    </citation>
    <scope>NUCLEOTIDE SEQUENCE</scope>
</reference>
<keyword evidence="9" id="KW-0249">Electron transport</keyword>
<evidence type="ECO:0000256" key="14">
    <source>
        <dbReference type="ARBA" id="ARBA00031019"/>
    </source>
</evidence>
<comment type="catalytic activity">
    <reaction evidence="15">
        <text>a ubiquinone + NADH + 5 H(+)(in) = a ubiquinol + NAD(+) + 4 H(+)(out)</text>
        <dbReference type="Rhea" id="RHEA:29091"/>
        <dbReference type="Rhea" id="RHEA-COMP:9565"/>
        <dbReference type="Rhea" id="RHEA-COMP:9566"/>
        <dbReference type="ChEBI" id="CHEBI:15378"/>
        <dbReference type="ChEBI" id="CHEBI:16389"/>
        <dbReference type="ChEBI" id="CHEBI:17976"/>
        <dbReference type="ChEBI" id="CHEBI:57540"/>
        <dbReference type="ChEBI" id="CHEBI:57945"/>
        <dbReference type="EC" id="7.1.1.2"/>
    </reaction>
</comment>
<dbReference type="EMBL" id="KC887536">
    <property type="protein sequence ID" value="AGO28140.1"/>
    <property type="molecule type" value="Genomic_DNA"/>
</dbReference>
<evidence type="ECO:0000256" key="5">
    <source>
        <dbReference type="ARBA" id="ARBA00022448"/>
    </source>
</evidence>
<dbReference type="PANTHER" id="PTHR11435:SF1">
    <property type="entry name" value="NADH-UBIQUINONE OXIDOREDUCTASE CHAIN 6"/>
    <property type="match status" value="1"/>
</dbReference>
<proteinExistence type="inferred from homology"/>
<comment type="similarity">
    <text evidence="2">Belongs to the complex I subunit 6 family.</text>
</comment>
<evidence type="ECO:0000256" key="12">
    <source>
        <dbReference type="ARBA" id="ARBA00023128"/>
    </source>
</evidence>
<feature type="transmembrane region" description="Helical" evidence="16">
    <location>
        <begin position="47"/>
        <end position="70"/>
    </location>
</feature>
<dbReference type="InterPro" id="IPR050269">
    <property type="entry name" value="ComplexI_Subunit6"/>
</dbReference>
<gene>
    <name evidence="17" type="primary">ND6</name>
</gene>
<accession>A0A342CFC2</accession>